<keyword evidence="4 13" id="KW-0732">Signal</keyword>
<dbReference type="Gene3D" id="2.60.120.1190">
    <property type="match status" value="1"/>
</dbReference>
<dbReference type="GO" id="GO:0005524">
    <property type="term" value="F:ATP binding"/>
    <property type="evidence" value="ECO:0007669"/>
    <property type="project" value="UniProtKB-KW"/>
</dbReference>
<dbReference type="PROSITE" id="PS00109">
    <property type="entry name" value="PROTEIN_KINASE_TYR"/>
    <property type="match status" value="1"/>
</dbReference>
<sequence>MRVVLLLLVLYNGILIHSMELKGTASCQTPLLTNSKITTSSNLNQLSNWCPLSTDVKPYLHVTLANLTYITSLEIKSNTLTNINYHLEYTRDNLIDQYTVWRSYRLLNTHQDQILLDPPMIAKHVRLSIKHMETSLCIHFELFGCIFTDGVVSYSMLQGANQLEDDTYDGQYDEKQRYLHDGLGQLSDGQTGPDNREDPRGFQWVGWRRPRSIKHNHSISILFNFDTLRNFSRMTIHANNYYPKNIFVFRSATIEFVDNDNVQKQNFTSITYYNQHDDQFEMARAVMIDLKNHIASQLRLRLYFDGNWLLISEVTFDSFVVPIPTPASTTLPNPIKPMIQQQTQKETYSFWIYIIVCLATMGIVLMLGAIIILIQRTLNDHKKIKKHYFTPIHNHTNSSASTTSSDIDFNSSQHRYATIGPAHPYLLCTSGSITSAPSPHYAKLMPTTTLLRTPSLLQQNHIESICGNSAYWTQRLFTFDMNQNQFIPMHQINIKRKLETRKQVVGGGEICQGELQVNQSVVPITIRRLLPNASVPSKISFFNEISLLTSLCHPNIIHAYGYCSEPTMSLITECLDSTSIDLYQYLHHYKQEEQMNDSLYATAVFFGSQISSALSYLESLHICHRDIAARNCLVTLDLTIKLQDLAMCNETYVDDYVLVPIGNEIQTRRPIRWCAWETICLNRFTSKSDVFSFGVLLWEILTMAERPHSLLDDDQVLSNLHNSEHCLPIPTYAADLIELITSCWQKCDYDRPSFFQINHSLCQKQQKLIATTTTETNNYLQIN</sequence>
<dbReference type="Proteomes" id="UP000663852">
    <property type="component" value="Unassembled WGS sequence"/>
</dbReference>
<comment type="subcellular location">
    <subcellularLocation>
        <location evidence="1">Cell membrane</location>
        <topology evidence="1">Single-pass type I membrane protein</topology>
    </subcellularLocation>
</comment>
<evidence type="ECO:0000259" key="14">
    <source>
        <dbReference type="PROSITE" id="PS50011"/>
    </source>
</evidence>
<keyword evidence="5" id="KW-0547">Nucleotide-binding</keyword>
<evidence type="ECO:0000256" key="5">
    <source>
        <dbReference type="ARBA" id="ARBA00022741"/>
    </source>
</evidence>
<evidence type="ECO:0000313" key="16">
    <source>
        <dbReference type="EMBL" id="CAF1074924.1"/>
    </source>
</evidence>
<dbReference type="InterPro" id="IPR000421">
    <property type="entry name" value="FA58C"/>
</dbReference>
<keyword evidence="6" id="KW-0067">ATP-binding</keyword>
<keyword evidence="18" id="KW-1185">Reference proteome</keyword>
<feature type="signal peptide" evidence="13">
    <location>
        <begin position="1"/>
        <end position="16"/>
    </location>
</feature>
<dbReference type="GO" id="GO:0051897">
    <property type="term" value="P:positive regulation of phosphatidylinositol 3-kinase/protein kinase B signal transduction"/>
    <property type="evidence" value="ECO:0007669"/>
    <property type="project" value="TreeGrafter"/>
</dbReference>
<evidence type="ECO:0000256" key="3">
    <source>
        <dbReference type="ARBA" id="ARBA00022692"/>
    </source>
</evidence>
<dbReference type="GO" id="GO:0038062">
    <property type="term" value="F:protein tyrosine kinase collagen receptor activity"/>
    <property type="evidence" value="ECO:0007669"/>
    <property type="project" value="TreeGrafter"/>
</dbReference>
<feature type="chain" id="PRO_5036225243" evidence="13">
    <location>
        <begin position="17"/>
        <end position="783"/>
    </location>
</feature>
<dbReference type="PANTHER" id="PTHR24416:SF580">
    <property type="entry name" value="DISCOIDIN DOMAIN RECEPTOR, ISOFORM F"/>
    <property type="match status" value="1"/>
</dbReference>
<comment type="caution">
    <text evidence="16">The sequence shown here is derived from an EMBL/GenBank/DDBJ whole genome shotgun (WGS) entry which is preliminary data.</text>
</comment>
<keyword evidence="11" id="KW-0325">Glycoprotein</keyword>
<keyword evidence="9" id="KW-1015">Disulfide bond</keyword>
<evidence type="ECO:0000256" key="6">
    <source>
        <dbReference type="ARBA" id="ARBA00022840"/>
    </source>
</evidence>
<dbReference type="GO" id="GO:0010976">
    <property type="term" value="P:positive regulation of neuron projection development"/>
    <property type="evidence" value="ECO:0007669"/>
    <property type="project" value="TreeGrafter"/>
</dbReference>
<dbReference type="InterPro" id="IPR008979">
    <property type="entry name" value="Galactose-bd-like_sf"/>
</dbReference>
<dbReference type="Gene3D" id="1.10.510.10">
    <property type="entry name" value="Transferase(Phosphotransferase) domain 1"/>
    <property type="match status" value="1"/>
</dbReference>
<dbReference type="GO" id="GO:0005886">
    <property type="term" value="C:plasma membrane"/>
    <property type="evidence" value="ECO:0007669"/>
    <property type="project" value="UniProtKB-SubCell"/>
</dbReference>
<keyword evidence="10" id="KW-0675">Receptor</keyword>
<evidence type="ECO:0000256" key="7">
    <source>
        <dbReference type="ARBA" id="ARBA00022989"/>
    </source>
</evidence>
<dbReference type="Proteomes" id="UP000663828">
    <property type="component" value="Unassembled WGS sequence"/>
</dbReference>
<dbReference type="PROSITE" id="PS50011">
    <property type="entry name" value="PROTEIN_KINASE_DOM"/>
    <property type="match status" value="1"/>
</dbReference>
<gene>
    <name evidence="16" type="ORF">EDS130_LOCUS18640</name>
    <name evidence="17" type="ORF">XAT740_LOCUS43551</name>
</gene>
<evidence type="ECO:0000256" key="10">
    <source>
        <dbReference type="ARBA" id="ARBA00023170"/>
    </source>
</evidence>
<evidence type="ECO:0000256" key="4">
    <source>
        <dbReference type="ARBA" id="ARBA00022729"/>
    </source>
</evidence>
<dbReference type="InterPro" id="IPR000719">
    <property type="entry name" value="Prot_kinase_dom"/>
</dbReference>
<dbReference type="PROSITE" id="PS50022">
    <property type="entry name" value="FA58C_3"/>
    <property type="match status" value="1"/>
</dbReference>
<dbReference type="InterPro" id="IPR048525">
    <property type="entry name" value="DDR1-2_DS-like"/>
</dbReference>
<dbReference type="InterPro" id="IPR008266">
    <property type="entry name" value="Tyr_kinase_AS"/>
</dbReference>
<dbReference type="EMBL" id="CAJNOR010005387">
    <property type="protein sequence ID" value="CAF1560104.1"/>
    <property type="molecule type" value="Genomic_DNA"/>
</dbReference>
<evidence type="ECO:0000256" key="1">
    <source>
        <dbReference type="ARBA" id="ARBA00004251"/>
    </source>
</evidence>
<dbReference type="OrthoDB" id="6071166at2759"/>
<dbReference type="Gene3D" id="2.60.120.260">
    <property type="entry name" value="Galactose-binding domain-like"/>
    <property type="match status" value="1"/>
</dbReference>
<dbReference type="InterPro" id="IPR001245">
    <property type="entry name" value="Ser-Thr/Tyr_kinase_cat_dom"/>
</dbReference>
<evidence type="ECO:0000256" key="12">
    <source>
        <dbReference type="SAM" id="Phobius"/>
    </source>
</evidence>
<dbReference type="SUPFAM" id="SSF56112">
    <property type="entry name" value="Protein kinase-like (PK-like)"/>
    <property type="match status" value="1"/>
</dbReference>
<name>A0A814M5M6_ADIRI</name>
<dbReference type="InterPro" id="IPR011009">
    <property type="entry name" value="Kinase-like_dom_sf"/>
</dbReference>
<keyword evidence="2" id="KW-1003">Cell membrane</keyword>
<organism evidence="16 19">
    <name type="scientific">Adineta ricciae</name>
    <name type="common">Rotifer</name>
    <dbReference type="NCBI Taxonomy" id="249248"/>
    <lineage>
        <taxon>Eukaryota</taxon>
        <taxon>Metazoa</taxon>
        <taxon>Spiralia</taxon>
        <taxon>Gnathifera</taxon>
        <taxon>Rotifera</taxon>
        <taxon>Eurotatoria</taxon>
        <taxon>Bdelloidea</taxon>
        <taxon>Adinetida</taxon>
        <taxon>Adinetidae</taxon>
        <taxon>Adineta</taxon>
    </lineage>
</organism>
<feature type="domain" description="Protein kinase" evidence="14">
    <location>
        <begin position="499"/>
        <end position="762"/>
    </location>
</feature>
<evidence type="ECO:0000256" key="9">
    <source>
        <dbReference type="ARBA" id="ARBA00023157"/>
    </source>
</evidence>
<dbReference type="AlphaFoldDB" id="A0A814M5M6"/>
<reference evidence="16" key="1">
    <citation type="submission" date="2021-02" db="EMBL/GenBank/DDBJ databases">
        <authorList>
            <person name="Nowell W R."/>
        </authorList>
    </citation>
    <scope>NUCLEOTIDE SEQUENCE</scope>
</reference>
<evidence type="ECO:0000313" key="19">
    <source>
        <dbReference type="Proteomes" id="UP000663852"/>
    </source>
</evidence>
<feature type="transmembrane region" description="Helical" evidence="12">
    <location>
        <begin position="350"/>
        <end position="374"/>
    </location>
</feature>
<dbReference type="GO" id="GO:0043235">
    <property type="term" value="C:receptor complex"/>
    <property type="evidence" value="ECO:0007669"/>
    <property type="project" value="TreeGrafter"/>
</dbReference>
<proteinExistence type="predicted"/>
<evidence type="ECO:0000259" key="15">
    <source>
        <dbReference type="PROSITE" id="PS50022"/>
    </source>
</evidence>
<evidence type="ECO:0000313" key="17">
    <source>
        <dbReference type="EMBL" id="CAF1560104.1"/>
    </source>
</evidence>
<dbReference type="PANTHER" id="PTHR24416">
    <property type="entry name" value="TYROSINE-PROTEIN KINASE RECEPTOR"/>
    <property type="match status" value="1"/>
</dbReference>
<dbReference type="EMBL" id="CAJNOJ010000087">
    <property type="protein sequence ID" value="CAF1074924.1"/>
    <property type="molecule type" value="Genomic_DNA"/>
</dbReference>
<accession>A0A814M5M6</accession>
<evidence type="ECO:0000256" key="11">
    <source>
        <dbReference type="ARBA" id="ARBA00023180"/>
    </source>
</evidence>
<dbReference type="GO" id="GO:0005518">
    <property type="term" value="F:collagen binding"/>
    <property type="evidence" value="ECO:0007669"/>
    <property type="project" value="TreeGrafter"/>
</dbReference>
<protein>
    <submittedName>
        <fullName evidence="16">Uncharacterized protein</fullName>
    </submittedName>
</protein>
<keyword evidence="7 12" id="KW-1133">Transmembrane helix</keyword>
<dbReference type="PRINTS" id="PR00109">
    <property type="entry name" value="TYRKINASE"/>
</dbReference>
<keyword evidence="3 12" id="KW-0812">Transmembrane</keyword>
<evidence type="ECO:0000256" key="13">
    <source>
        <dbReference type="SAM" id="SignalP"/>
    </source>
</evidence>
<evidence type="ECO:0000256" key="2">
    <source>
        <dbReference type="ARBA" id="ARBA00022475"/>
    </source>
</evidence>
<keyword evidence="8 12" id="KW-0472">Membrane</keyword>
<dbReference type="InterPro" id="IPR050122">
    <property type="entry name" value="RTK"/>
</dbReference>
<evidence type="ECO:0000313" key="18">
    <source>
        <dbReference type="Proteomes" id="UP000663828"/>
    </source>
</evidence>
<feature type="domain" description="F5/8 type C" evidence="15">
    <location>
        <begin position="3"/>
        <end position="145"/>
    </location>
</feature>
<dbReference type="SUPFAM" id="SSF49785">
    <property type="entry name" value="Galactose-binding domain-like"/>
    <property type="match status" value="1"/>
</dbReference>
<dbReference type="SMART" id="SM00219">
    <property type="entry name" value="TyrKc"/>
    <property type="match status" value="1"/>
</dbReference>
<dbReference type="Pfam" id="PF21114">
    <property type="entry name" value="DDR1-2_DS-like"/>
    <property type="match status" value="1"/>
</dbReference>
<dbReference type="Pfam" id="PF07714">
    <property type="entry name" value="PK_Tyr_Ser-Thr"/>
    <property type="match status" value="1"/>
</dbReference>
<dbReference type="InterPro" id="IPR020635">
    <property type="entry name" value="Tyr_kinase_cat_dom"/>
</dbReference>
<evidence type="ECO:0000256" key="8">
    <source>
        <dbReference type="ARBA" id="ARBA00023136"/>
    </source>
</evidence>